<proteinExistence type="predicted"/>
<name>A0A915JQE3_ROMCU</name>
<sequence>MIPLAFALMEKYFISTVGTIDKRYFVGVKLIQIKSKIYIKNTQPTNPESNGQLRIEILQRNLSSSHEILPSAPLTYDKLKIDNIWKKDISGSFKRCILEVDTKTVFNAIKCAINGMQETFKTFKLDE</sequence>
<dbReference type="AlphaFoldDB" id="A0A915JQE3"/>
<organism evidence="1 2">
    <name type="scientific">Romanomermis culicivorax</name>
    <name type="common">Nematode worm</name>
    <dbReference type="NCBI Taxonomy" id="13658"/>
    <lineage>
        <taxon>Eukaryota</taxon>
        <taxon>Metazoa</taxon>
        <taxon>Ecdysozoa</taxon>
        <taxon>Nematoda</taxon>
        <taxon>Enoplea</taxon>
        <taxon>Dorylaimia</taxon>
        <taxon>Mermithida</taxon>
        <taxon>Mermithoidea</taxon>
        <taxon>Mermithidae</taxon>
        <taxon>Romanomermis</taxon>
    </lineage>
</organism>
<reference evidence="2" key="1">
    <citation type="submission" date="2022-11" db="UniProtKB">
        <authorList>
            <consortium name="WormBaseParasite"/>
        </authorList>
    </citation>
    <scope>IDENTIFICATION</scope>
</reference>
<dbReference type="WBParaSite" id="nRc.2.0.1.t28479-RA">
    <property type="protein sequence ID" value="nRc.2.0.1.t28479-RA"/>
    <property type="gene ID" value="nRc.2.0.1.g28479"/>
</dbReference>
<evidence type="ECO:0000313" key="1">
    <source>
        <dbReference type="Proteomes" id="UP000887565"/>
    </source>
</evidence>
<keyword evidence="1" id="KW-1185">Reference proteome</keyword>
<accession>A0A915JQE3</accession>
<protein>
    <submittedName>
        <fullName evidence="2">Uncharacterized protein</fullName>
    </submittedName>
</protein>
<dbReference type="Proteomes" id="UP000887565">
    <property type="component" value="Unplaced"/>
</dbReference>
<evidence type="ECO:0000313" key="2">
    <source>
        <dbReference type="WBParaSite" id="nRc.2.0.1.t28479-RA"/>
    </source>
</evidence>